<keyword evidence="5 11" id="KW-0479">Metal-binding</keyword>
<dbReference type="OrthoDB" id="1689029at2759"/>
<evidence type="ECO:0000259" key="12">
    <source>
        <dbReference type="Pfam" id="PF04209"/>
    </source>
</evidence>
<keyword evidence="8" id="KW-0560">Oxidoreductase</keyword>
<feature type="binding site" evidence="11">
    <location>
        <position position="411"/>
    </location>
    <ligand>
        <name>homogentisate</name>
        <dbReference type="ChEBI" id="CHEBI:16169"/>
    </ligand>
</feature>
<dbReference type="GO" id="GO:0046872">
    <property type="term" value="F:metal ion binding"/>
    <property type="evidence" value="ECO:0007669"/>
    <property type="project" value="UniProtKB-KW"/>
</dbReference>
<evidence type="ECO:0000256" key="10">
    <source>
        <dbReference type="ARBA" id="ARBA00023232"/>
    </source>
</evidence>
<keyword evidence="7 14" id="KW-0223">Dioxygenase</keyword>
<dbReference type="GO" id="GO:0006572">
    <property type="term" value="P:L-tyrosine catabolic process"/>
    <property type="evidence" value="ECO:0007669"/>
    <property type="project" value="UniProtKB-KW"/>
</dbReference>
<sequence>MGEISGLEHLAPVTAAGTPFSPTFGASAAGSFTTEPRTGDPYRYQTGFGNRFATEAVPGALPPGGQNVPQKCRYDLYSEQLNGTSFISSRQSLQHVWMYRVRPSVAHRPLQPMALSPDLEACFAPQNPNVHYTPLTYTWGPLDIPEASQSINFYQGIKTMGGRGDPTIREGVAVHMYAANASMINEAFCNNDGDMLIIPQVGRLDIQTELGRIMVRPGEIFVMQAGIRFRVLLPDGPVHGYIQEIFGSHYELPEMGPVGTNGLAHPRDFEMPVASFDIDESKWTIVHKLTGELYCYDQAWTPFDVVAWHGNYVPYKYLLEKFVALSSSMKEQLDPTIYTVLMAKSKWDGVSLTEFAVFTPKWATATNTFRPPYYHRNMATEIGGLICGKYGGSAREQEAGGLTLEHSYMPHGESYEAWVKATTTPLEPMLVGVGSIGFMLHLSSHFSVTKFAMERHNTIKLQKPEFWDNMKGHFLENLAEVNKVLVESGLPALGTRPA</sequence>
<dbReference type="InterPro" id="IPR005708">
    <property type="entry name" value="Homogentis_dOase"/>
</dbReference>
<dbReference type="FunFam" id="2.60.120.10:FF:000034">
    <property type="entry name" value="Homogentisate 1,2-dioxygenase"/>
    <property type="match status" value="1"/>
</dbReference>
<dbReference type="GO" id="GO:0005737">
    <property type="term" value="C:cytoplasm"/>
    <property type="evidence" value="ECO:0007669"/>
    <property type="project" value="TreeGrafter"/>
</dbReference>
<dbReference type="InterPro" id="IPR011051">
    <property type="entry name" value="RmlC_Cupin_sf"/>
</dbReference>
<dbReference type="InterPro" id="IPR046452">
    <property type="entry name" value="HgmA_N"/>
</dbReference>
<dbReference type="EMBL" id="MU004195">
    <property type="protein sequence ID" value="KAF2491279.1"/>
    <property type="molecule type" value="Genomic_DNA"/>
</dbReference>
<dbReference type="CDD" id="cd07000">
    <property type="entry name" value="cupin_HGO_N"/>
    <property type="match status" value="1"/>
</dbReference>
<evidence type="ECO:0000256" key="11">
    <source>
        <dbReference type="PIRSR" id="PIRSR605708-2"/>
    </source>
</evidence>
<keyword evidence="15" id="KW-1185">Reference proteome</keyword>
<gene>
    <name evidence="14" type="ORF">BU16DRAFT_115587</name>
</gene>
<evidence type="ECO:0000256" key="9">
    <source>
        <dbReference type="ARBA" id="ARBA00023004"/>
    </source>
</evidence>
<evidence type="ECO:0000313" key="15">
    <source>
        <dbReference type="Proteomes" id="UP000799750"/>
    </source>
</evidence>
<dbReference type="AlphaFoldDB" id="A0A6A6QGQ5"/>
<proteinExistence type="inferred from homology"/>
<accession>A0A6A6QGQ5</accession>
<evidence type="ECO:0000256" key="7">
    <source>
        <dbReference type="ARBA" id="ARBA00022964"/>
    </source>
</evidence>
<evidence type="ECO:0000256" key="8">
    <source>
        <dbReference type="ARBA" id="ARBA00023002"/>
    </source>
</evidence>
<dbReference type="UniPathway" id="UPA00139">
    <property type="reaction ID" value="UER00339"/>
</dbReference>
<keyword evidence="9 11" id="KW-0408">Iron</keyword>
<feature type="binding site" evidence="11">
    <location>
        <position position="381"/>
    </location>
    <ligand>
        <name>Fe cation</name>
        <dbReference type="ChEBI" id="CHEBI:24875"/>
    </ligand>
</feature>
<evidence type="ECO:0000256" key="2">
    <source>
        <dbReference type="ARBA" id="ARBA00004704"/>
    </source>
</evidence>
<dbReference type="Gene3D" id="2.60.120.10">
    <property type="entry name" value="Jelly Rolls"/>
    <property type="match status" value="1"/>
</dbReference>
<dbReference type="Pfam" id="PF20510">
    <property type="entry name" value="HgmA_N"/>
    <property type="match status" value="1"/>
</dbReference>
<name>A0A6A6QGQ5_9PEZI</name>
<feature type="binding site" evidence="11">
    <location>
        <position position="375"/>
    </location>
    <ligand>
        <name>Fe cation</name>
        <dbReference type="ChEBI" id="CHEBI:24875"/>
    </ligand>
</feature>
<feature type="domain" description="Homogentisate 1,2-dioxygenase N-terminal" evidence="13">
    <location>
        <begin position="43"/>
        <end position="318"/>
    </location>
</feature>
<feature type="binding site" evidence="11">
    <location>
        <position position="390"/>
    </location>
    <ligand>
        <name>homogentisate</name>
        <dbReference type="ChEBI" id="CHEBI:16169"/>
    </ligand>
</feature>
<evidence type="ECO:0000313" key="14">
    <source>
        <dbReference type="EMBL" id="KAF2491279.1"/>
    </source>
</evidence>
<dbReference type="EC" id="1.13.11.5" evidence="4"/>
<evidence type="ECO:0000256" key="3">
    <source>
        <dbReference type="ARBA" id="ARBA00007757"/>
    </source>
</evidence>
<dbReference type="PANTHER" id="PTHR11056:SF0">
    <property type="entry name" value="HOMOGENTISATE 1,2-DIOXYGENASE"/>
    <property type="match status" value="1"/>
</dbReference>
<protein>
    <recommendedName>
        <fullName evidence="4">homogentisate 1,2-dioxygenase</fullName>
        <ecNumber evidence="4">1.13.11.5</ecNumber>
    </recommendedName>
</protein>
<comment type="similarity">
    <text evidence="3">Belongs to the homogentisate dioxygenase family.</text>
</comment>
<dbReference type="GO" id="GO:0004411">
    <property type="term" value="F:homogentisate 1,2-dioxygenase activity"/>
    <property type="evidence" value="ECO:0007669"/>
    <property type="project" value="UniProtKB-EC"/>
</dbReference>
<dbReference type="Pfam" id="PF04209">
    <property type="entry name" value="HgmA_C"/>
    <property type="match status" value="1"/>
</dbReference>
<evidence type="ECO:0000259" key="13">
    <source>
        <dbReference type="Pfam" id="PF20510"/>
    </source>
</evidence>
<evidence type="ECO:0000256" key="6">
    <source>
        <dbReference type="ARBA" id="ARBA00022878"/>
    </source>
</evidence>
<dbReference type="InterPro" id="IPR046451">
    <property type="entry name" value="HgmA_C"/>
</dbReference>
<dbReference type="Proteomes" id="UP000799750">
    <property type="component" value="Unassembled WGS sequence"/>
</dbReference>
<feature type="domain" description="Homogentisate 1,2-dioxygenase C-terminal" evidence="12">
    <location>
        <begin position="321"/>
        <end position="474"/>
    </location>
</feature>
<comment type="pathway">
    <text evidence="2">Amino-acid degradation; L-phenylalanine degradation; acetoacetate and fumarate from L-phenylalanine: step 4/6.</text>
</comment>
<reference evidence="14" key="1">
    <citation type="journal article" date="2020" name="Stud. Mycol.">
        <title>101 Dothideomycetes genomes: a test case for predicting lifestyles and emergence of pathogens.</title>
        <authorList>
            <person name="Haridas S."/>
            <person name="Albert R."/>
            <person name="Binder M."/>
            <person name="Bloem J."/>
            <person name="Labutti K."/>
            <person name="Salamov A."/>
            <person name="Andreopoulos B."/>
            <person name="Baker S."/>
            <person name="Barry K."/>
            <person name="Bills G."/>
            <person name="Bluhm B."/>
            <person name="Cannon C."/>
            <person name="Castanera R."/>
            <person name="Culley D."/>
            <person name="Daum C."/>
            <person name="Ezra D."/>
            <person name="Gonzalez J."/>
            <person name="Henrissat B."/>
            <person name="Kuo A."/>
            <person name="Liang C."/>
            <person name="Lipzen A."/>
            <person name="Lutzoni F."/>
            <person name="Magnuson J."/>
            <person name="Mondo S."/>
            <person name="Nolan M."/>
            <person name="Ohm R."/>
            <person name="Pangilinan J."/>
            <person name="Park H.-J."/>
            <person name="Ramirez L."/>
            <person name="Alfaro M."/>
            <person name="Sun H."/>
            <person name="Tritt A."/>
            <person name="Yoshinaga Y."/>
            <person name="Zwiers L.-H."/>
            <person name="Turgeon B."/>
            <person name="Goodwin S."/>
            <person name="Spatafora J."/>
            <person name="Crous P."/>
            <person name="Grigoriev I."/>
        </authorList>
    </citation>
    <scope>NUCLEOTIDE SEQUENCE</scope>
    <source>
        <strain evidence="14">CBS 269.34</strain>
    </source>
</reference>
<evidence type="ECO:0000256" key="1">
    <source>
        <dbReference type="ARBA" id="ARBA00001962"/>
    </source>
</evidence>
<comment type="cofactor">
    <cofactor evidence="1 11">
        <name>Fe cation</name>
        <dbReference type="ChEBI" id="CHEBI:24875"/>
    </cofactor>
</comment>
<feature type="binding site" evidence="11">
    <location>
        <position position="411"/>
    </location>
    <ligand>
        <name>Fe cation</name>
        <dbReference type="ChEBI" id="CHEBI:24875"/>
    </ligand>
</feature>
<dbReference type="GO" id="GO:0006559">
    <property type="term" value="P:L-phenylalanine catabolic process"/>
    <property type="evidence" value="ECO:0007669"/>
    <property type="project" value="UniProtKB-UniPathway"/>
</dbReference>
<evidence type="ECO:0000256" key="5">
    <source>
        <dbReference type="ARBA" id="ARBA00022723"/>
    </source>
</evidence>
<keyword evidence="6" id="KW-0828">Tyrosine catabolism</keyword>
<organism evidence="14 15">
    <name type="scientific">Lophium mytilinum</name>
    <dbReference type="NCBI Taxonomy" id="390894"/>
    <lineage>
        <taxon>Eukaryota</taxon>
        <taxon>Fungi</taxon>
        <taxon>Dikarya</taxon>
        <taxon>Ascomycota</taxon>
        <taxon>Pezizomycotina</taxon>
        <taxon>Dothideomycetes</taxon>
        <taxon>Pleosporomycetidae</taxon>
        <taxon>Mytilinidiales</taxon>
        <taxon>Mytilinidiaceae</taxon>
        <taxon>Lophium</taxon>
    </lineage>
</organism>
<dbReference type="SUPFAM" id="SSF51182">
    <property type="entry name" value="RmlC-like cupins"/>
    <property type="match status" value="1"/>
</dbReference>
<dbReference type="InterPro" id="IPR014710">
    <property type="entry name" value="RmlC-like_jellyroll"/>
</dbReference>
<dbReference type="PANTHER" id="PTHR11056">
    <property type="entry name" value="HOMOGENTISATE 1,2-DIOXYGENASE"/>
    <property type="match status" value="1"/>
</dbReference>
<keyword evidence="10" id="KW-0585">Phenylalanine catabolism</keyword>
<evidence type="ECO:0000256" key="4">
    <source>
        <dbReference type="ARBA" id="ARBA00013127"/>
    </source>
</evidence>